<dbReference type="InterPro" id="IPR054597">
    <property type="entry name" value="FeeM_cat"/>
</dbReference>
<sequence>MRTHLLHFTVRPVRTEMELRAACAVRAAAYGRRLPDVLGLWGEPDELDRQAGVTVFAAFSKATGEVLGTARLASNAHRPLQIEGSTTLPADYRGTRNAEITRLAVLPGQDDPTLKLALMKAVYQAALAQRVEWMVIGARLPSLVRGYQRLGFTDVLPGGAMVPLAHAGDLPHRVLSFNVRTAQADWQAIRHPFYDFMVEQQHPDIQIGTPARAPAAGLGTAAPALAA</sequence>
<dbReference type="Gene3D" id="3.40.630.30">
    <property type="match status" value="1"/>
</dbReference>
<keyword evidence="3" id="KW-1185">Reference proteome</keyword>
<dbReference type="Pfam" id="PF21926">
    <property type="entry name" value="FeeM"/>
    <property type="match status" value="1"/>
</dbReference>
<dbReference type="SUPFAM" id="SSF55729">
    <property type="entry name" value="Acyl-CoA N-acyltransferases (Nat)"/>
    <property type="match status" value="1"/>
</dbReference>
<dbReference type="AlphaFoldDB" id="A0AAW9QF09"/>
<gene>
    <name evidence="2" type="ORF">V4F39_08730</name>
</gene>
<evidence type="ECO:0000313" key="2">
    <source>
        <dbReference type="EMBL" id="MEF7613992.1"/>
    </source>
</evidence>
<reference evidence="2 3" key="1">
    <citation type="submission" date="2024-02" db="EMBL/GenBank/DDBJ databases">
        <title>Genome sequence of Aquincola sp. MAHUQ-54.</title>
        <authorList>
            <person name="Huq M.A."/>
        </authorList>
    </citation>
    <scope>NUCLEOTIDE SEQUENCE [LARGE SCALE GENOMIC DNA]</scope>
    <source>
        <strain evidence="2 3">MAHUQ-54</strain>
    </source>
</reference>
<dbReference type="Proteomes" id="UP001336250">
    <property type="component" value="Unassembled WGS sequence"/>
</dbReference>
<organism evidence="2 3">
    <name type="scientific">Aquincola agrisoli</name>
    <dbReference type="NCBI Taxonomy" id="3119538"/>
    <lineage>
        <taxon>Bacteria</taxon>
        <taxon>Pseudomonadati</taxon>
        <taxon>Pseudomonadota</taxon>
        <taxon>Betaproteobacteria</taxon>
        <taxon>Burkholderiales</taxon>
        <taxon>Sphaerotilaceae</taxon>
        <taxon>Aquincola</taxon>
    </lineage>
</organism>
<name>A0AAW9QF09_9BURK</name>
<evidence type="ECO:0000313" key="3">
    <source>
        <dbReference type="Proteomes" id="UP001336250"/>
    </source>
</evidence>
<evidence type="ECO:0000259" key="1">
    <source>
        <dbReference type="Pfam" id="PF21926"/>
    </source>
</evidence>
<accession>A0AAW9QF09</accession>
<comment type="caution">
    <text evidence="2">The sequence shown here is derived from an EMBL/GenBank/DDBJ whole genome shotgun (WGS) entry which is preliminary data.</text>
</comment>
<protein>
    <recommendedName>
        <fullName evidence="1">N-acyl amino acid synthase FeeM catalytic core domain-containing protein</fullName>
    </recommendedName>
</protein>
<dbReference type="RefSeq" id="WP_332288932.1">
    <property type="nucleotide sequence ID" value="NZ_JAZIBG010000020.1"/>
</dbReference>
<feature type="domain" description="N-acyl amino acid synthase FeeM catalytic core" evidence="1">
    <location>
        <begin position="45"/>
        <end position="155"/>
    </location>
</feature>
<proteinExistence type="predicted"/>
<dbReference type="EMBL" id="JAZIBG010000020">
    <property type="protein sequence ID" value="MEF7613992.1"/>
    <property type="molecule type" value="Genomic_DNA"/>
</dbReference>
<dbReference type="InterPro" id="IPR016181">
    <property type="entry name" value="Acyl_CoA_acyltransferase"/>
</dbReference>